<dbReference type="GO" id="GO:0042956">
    <property type="term" value="P:maltodextrin transmembrane transport"/>
    <property type="evidence" value="ECO:0007669"/>
    <property type="project" value="TreeGrafter"/>
</dbReference>
<organism evidence="4">
    <name type="scientific">bioreactor metagenome</name>
    <dbReference type="NCBI Taxonomy" id="1076179"/>
    <lineage>
        <taxon>unclassified sequences</taxon>
        <taxon>metagenomes</taxon>
        <taxon>ecological metagenomes</taxon>
    </lineage>
</organism>
<dbReference type="GO" id="GO:0015768">
    <property type="term" value="P:maltose transport"/>
    <property type="evidence" value="ECO:0007669"/>
    <property type="project" value="TreeGrafter"/>
</dbReference>
<accession>A0A644ZX33</accession>
<dbReference type="AlphaFoldDB" id="A0A644ZX33"/>
<dbReference type="EMBL" id="VSSQ01009615">
    <property type="protein sequence ID" value="MPM42134.1"/>
    <property type="molecule type" value="Genomic_DNA"/>
</dbReference>
<proteinExistence type="inferred from homology"/>
<dbReference type="GO" id="GO:0055052">
    <property type="term" value="C:ATP-binding cassette (ABC) transporter complex, substrate-binding subunit-containing"/>
    <property type="evidence" value="ECO:0007669"/>
    <property type="project" value="TreeGrafter"/>
</dbReference>
<protein>
    <submittedName>
        <fullName evidence="4">Uncharacterized protein</fullName>
    </submittedName>
</protein>
<evidence type="ECO:0000256" key="1">
    <source>
        <dbReference type="ARBA" id="ARBA00008520"/>
    </source>
</evidence>
<dbReference type="PANTHER" id="PTHR30061">
    <property type="entry name" value="MALTOSE-BINDING PERIPLASMIC PROTEIN"/>
    <property type="match status" value="1"/>
</dbReference>
<gene>
    <name evidence="4" type="ORF">SDC9_88796</name>
</gene>
<dbReference type="PANTHER" id="PTHR30061:SF50">
    <property type="entry name" value="MALTOSE_MALTODEXTRIN-BINDING PERIPLASMIC PROTEIN"/>
    <property type="match status" value="1"/>
</dbReference>
<dbReference type="SUPFAM" id="SSF53850">
    <property type="entry name" value="Periplasmic binding protein-like II"/>
    <property type="match status" value="1"/>
</dbReference>
<sequence>MKYGLAVDFTPHRFSTLMFQQGGHFLNSTQTGMDFENPGTIASLRFFKSLHDKGLIPKSVWMGSENPAELFQAGLVACHIGGSWNINTYKQNVKDFEWGAVRMPKGTINSSVPGGKFIATFKGGKNETEALRLITAFADKDHTSAYVRDTFNLSSRTDTVVNYPSNGKDFAIFLEELKVTPPFTADEWKNVELNKVSAFIREQIVQVLMGNLTPEQAARAVQEKGNTYFK</sequence>
<comment type="caution">
    <text evidence="4">The sequence shown here is derived from an EMBL/GenBank/DDBJ whole genome shotgun (WGS) entry which is preliminary data.</text>
</comment>
<keyword evidence="3" id="KW-0732">Signal</keyword>
<dbReference type="GO" id="GO:1901982">
    <property type="term" value="F:maltose binding"/>
    <property type="evidence" value="ECO:0007669"/>
    <property type="project" value="TreeGrafter"/>
</dbReference>
<keyword evidence="2" id="KW-0813">Transport</keyword>
<dbReference type="Pfam" id="PF13416">
    <property type="entry name" value="SBP_bac_8"/>
    <property type="match status" value="1"/>
</dbReference>
<dbReference type="Gene3D" id="3.40.190.10">
    <property type="entry name" value="Periplasmic binding protein-like II"/>
    <property type="match status" value="1"/>
</dbReference>
<evidence type="ECO:0000256" key="2">
    <source>
        <dbReference type="ARBA" id="ARBA00022448"/>
    </source>
</evidence>
<evidence type="ECO:0000313" key="4">
    <source>
        <dbReference type="EMBL" id="MPM42134.1"/>
    </source>
</evidence>
<evidence type="ECO:0000256" key="3">
    <source>
        <dbReference type="ARBA" id="ARBA00022729"/>
    </source>
</evidence>
<dbReference type="InterPro" id="IPR006059">
    <property type="entry name" value="SBP"/>
</dbReference>
<name>A0A644ZX33_9ZZZZ</name>
<reference evidence="4" key="1">
    <citation type="submission" date="2019-08" db="EMBL/GenBank/DDBJ databases">
        <authorList>
            <person name="Kucharzyk K."/>
            <person name="Murdoch R.W."/>
            <person name="Higgins S."/>
            <person name="Loffler F."/>
        </authorList>
    </citation>
    <scope>NUCLEOTIDE SEQUENCE</scope>
</reference>
<comment type="similarity">
    <text evidence="1">Belongs to the bacterial solute-binding protein 1 family.</text>
</comment>